<evidence type="ECO:0000256" key="8">
    <source>
        <dbReference type="ARBA" id="ARBA00023265"/>
    </source>
</evidence>
<dbReference type="GO" id="GO:0016020">
    <property type="term" value="C:membrane"/>
    <property type="evidence" value="ECO:0007669"/>
    <property type="project" value="UniProtKB-SubCell"/>
</dbReference>
<dbReference type="PANTHER" id="PTHR31942">
    <property type="entry name" value="MLO-LIKE PROTEIN 1"/>
    <property type="match status" value="1"/>
</dbReference>
<keyword evidence="7 10" id="KW-0472">Membrane</keyword>
<dbReference type="InterPro" id="IPR004326">
    <property type="entry name" value="Mlo"/>
</dbReference>
<feature type="transmembrane region" description="Helical" evidence="10">
    <location>
        <begin position="234"/>
        <end position="252"/>
    </location>
</feature>
<keyword evidence="4" id="KW-0611">Plant defense</keyword>
<evidence type="ECO:0000256" key="2">
    <source>
        <dbReference type="ARBA" id="ARBA00006574"/>
    </source>
</evidence>
<feature type="region of interest" description="Disordered" evidence="9">
    <location>
        <begin position="259"/>
        <end position="283"/>
    </location>
</feature>
<evidence type="ECO:0000256" key="1">
    <source>
        <dbReference type="ARBA" id="ARBA00004141"/>
    </source>
</evidence>
<dbReference type="GO" id="GO:0005516">
    <property type="term" value="F:calmodulin binding"/>
    <property type="evidence" value="ECO:0007669"/>
    <property type="project" value="UniProtKB-KW"/>
</dbReference>
<dbReference type="Proteomes" id="UP000264353">
    <property type="component" value="Chromosome A2"/>
</dbReference>
<dbReference type="GO" id="GO:0006952">
    <property type="term" value="P:defense response"/>
    <property type="evidence" value="ECO:0007669"/>
    <property type="project" value="UniProtKB-KW"/>
</dbReference>
<evidence type="ECO:0000256" key="6">
    <source>
        <dbReference type="ARBA" id="ARBA00022989"/>
    </source>
</evidence>
<dbReference type="PANTHER" id="PTHR31942:SF52">
    <property type="entry name" value="MLO-LIKE PROTEIN 1"/>
    <property type="match status" value="1"/>
</dbReference>
<dbReference type="Pfam" id="PF03094">
    <property type="entry name" value="Mlo"/>
    <property type="match status" value="1"/>
</dbReference>
<feature type="compositionally biased region" description="Polar residues" evidence="9">
    <location>
        <begin position="260"/>
        <end position="272"/>
    </location>
</feature>
<evidence type="ECO:0008006" key="13">
    <source>
        <dbReference type="Google" id="ProtNLM"/>
    </source>
</evidence>
<evidence type="ECO:0000256" key="10">
    <source>
        <dbReference type="SAM" id="Phobius"/>
    </source>
</evidence>
<reference evidence="11 12" key="1">
    <citation type="submission" date="2018-06" db="EMBL/GenBank/DDBJ databases">
        <title>WGS assembly of Brassica rapa FPsc.</title>
        <authorList>
            <person name="Bowman J."/>
            <person name="Kohchi T."/>
            <person name="Yamato K."/>
            <person name="Jenkins J."/>
            <person name="Shu S."/>
            <person name="Ishizaki K."/>
            <person name="Yamaoka S."/>
            <person name="Nishihama R."/>
            <person name="Nakamura Y."/>
            <person name="Berger F."/>
            <person name="Adam C."/>
            <person name="Aki S."/>
            <person name="Althoff F."/>
            <person name="Araki T."/>
            <person name="Arteaga-Vazquez M."/>
            <person name="Balasubrmanian S."/>
            <person name="Bauer D."/>
            <person name="Boehm C."/>
            <person name="Briginshaw L."/>
            <person name="Caballero-Perez J."/>
            <person name="Catarino B."/>
            <person name="Chen F."/>
            <person name="Chiyoda S."/>
            <person name="Chovatia M."/>
            <person name="Davies K."/>
            <person name="Delmans M."/>
            <person name="Demura T."/>
            <person name="Dierschke T."/>
            <person name="Dolan L."/>
            <person name="Dorantes-Acosta A."/>
            <person name="Eklund D."/>
            <person name="Florent S."/>
            <person name="Flores-Sandoval E."/>
            <person name="Fujiyama A."/>
            <person name="Fukuzawa H."/>
            <person name="Galik B."/>
            <person name="Grimanelli D."/>
            <person name="Grimwood J."/>
            <person name="Grossniklaus U."/>
            <person name="Hamada T."/>
            <person name="Haseloff J."/>
            <person name="Hetherington A."/>
            <person name="Higo A."/>
            <person name="Hirakawa Y."/>
            <person name="Hundley H."/>
            <person name="Ikeda Y."/>
            <person name="Inoue K."/>
            <person name="Inoue S."/>
            <person name="Ishida S."/>
            <person name="Jia Q."/>
            <person name="Kakita M."/>
            <person name="Kanazawa T."/>
            <person name="Kawai Y."/>
            <person name="Kawashima T."/>
            <person name="Kennedy M."/>
            <person name="Kinose K."/>
            <person name="Kinoshita T."/>
            <person name="Kohara Y."/>
            <person name="Koide E."/>
            <person name="Komatsu K."/>
            <person name="Kopischke S."/>
            <person name="Kubo M."/>
            <person name="Kyozuka J."/>
            <person name="Lagercrantz U."/>
            <person name="Lin S."/>
            <person name="Lindquist E."/>
            <person name="Lipzen A."/>
            <person name="Lu C."/>
            <person name="Luna E."/>
            <person name="Martienssen R."/>
            <person name="Minamino N."/>
            <person name="Mizutani M."/>
            <person name="Mizutani M."/>
            <person name="Mochizuki N."/>
            <person name="Monte I."/>
            <person name="Mosher R."/>
            <person name="Nagasaki H."/>
            <person name="Nakagami H."/>
            <person name="Naramoto S."/>
            <person name="Nishitani K."/>
            <person name="Ohtani M."/>
            <person name="Okamoto T."/>
            <person name="Okumura M."/>
            <person name="Phillips J."/>
            <person name="Pollak B."/>
            <person name="Reinders A."/>
            <person name="Roevekamp M."/>
            <person name="Sano R."/>
            <person name="Sawa S."/>
            <person name="Schmid M."/>
            <person name="Shirakawa M."/>
            <person name="Solano R."/>
            <person name="Spunde A."/>
            <person name="Suetsugu N."/>
            <person name="Sugano S."/>
            <person name="Sugiyama A."/>
            <person name="Sun R."/>
            <person name="Suzuki Y."/>
            <person name="Takenaka M."/>
            <person name="Takezawa D."/>
            <person name="Tomogane H."/>
            <person name="Tsuzuki M."/>
            <person name="Ueda T."/>
            <person name="Umeda M."/>
            <person name="Ward J."/>
            <person name="Watanabe Y."/>
            <person name="Yazaki K."/>
            <person name="Yokoyama R."/>
            <person name="Yoshitake Y."/>
            <person name="Yotsui I."/>
            <person name="Zachgo S."/>
            <person name="Schmutz J."/>
        </authorList>
    </citation>
    <scope>NUCLEOTIDE SEQUENCE [LARGE SCALE GENOMIC DNA]</scope>
    <source>
        <strain evidence="12">cv. B-3</strain>
    </source>
</reference>
<protein>
    <recommendedName>
        <fullName evidence="13">MLO-like protein</fullName>
    </recommendedName>
</protein>
<feature type="transmembrane region" description="Helical" evidence="10">
    <location>
        <begin position="142"/>
        <end position="164"/>
    </location>
</feature>
<evidence type="ECO:0000256" key="9">
    <source>
        <dbReference type="SAM" id="MobiDB-lite"/>
    </source>
</evidence>
<feature type="transmembrane region" description="Helical" evidence="10">
    <location>
        <begin position="16"/>
        <end position="36"/>
    </location>
</feature>
<dbReference type="EMBL" id="CM010629">
    <property type="protein sequence ID" value="RID75585.1"/>
    <property type="molecule type" value="Genomic_DNA"/>
</dbReference>
<comment type="similarity">
    <text evidence="2">Belongs to the MLO family.</text>
</comment>
<evidence type="ECO:0000313" key="12">
    <source>
        <dbReference type="Proteomes" id="UP000264353"/>
    </source>
</evidence>
<organism evidence="11 12">
    <name type="scientific">Brassica campestris</name>
    <name type="common">Field mustard</name>
    <dbReference type="NCBI Taxonomy" id="3711"/>
    <lineage>
        <taxon>Eukaryota</taxon>
        <taxon>Viridiplantae</taxon>
        <taxon>Streptophyta</taxon>
        <taxon>Embryophyta</taxon>
        <taxon>Tracheophyta</taxon>
        <taxon>Spermatophyta</taxon>
        <taxon>Magnoliopsida</taxon>
        <taxon>eudicotyledons</taxon>
        <taxon>Gunneridae</taxon>
        <taxon>Pentapetalae</taxon>
        <taxon>rosids</taxon>
        <taxon>malvids</taxon>
        <taxon>Brassicales</taxon>
        <taxon>Brassicaceae</taxon>
        <taxon>Brassiceae</taxon>
        <taxon>Brassica</taxon>
    </lineage>
</organism>
<keyword evidence="5" id="KW-0112">Calmodulin-binding</keyword>
<sequence>MGGHGEGVSLEFTPTWVVAGVCTIIVAISLAVERLLHHFGTVLKKKKQKPLFEALQKVKEGLISKICVREEVLMHMLPCSKQEAELSKHKNVTTTTTEHFQSLIPIVGTTRRLLAEHAAAEAGYCSLKDKTPLLSLEALHHLHIFIFVLAISHVTFCALTVVFGSTRIYQWKKWEDALADESFDPEAALVKKSVTHVHQHAFIKEHFLGIGKDSVFLGWTQSFFKQFYGSVTKADYVTLRLGFIMVGLVGWAQKVKNKRASNGNEGSSNAGKTPSPPGAGAGFAGIQLSRLTRNNAGETTQNEITPAHVNNH</sequence>
<evidence type="ECO:0000256" key="7">
    <source>
        <dbReference type="ARBA" id="ARBA00023136"/>
    </source>
</evidence>
<keyword evidence="3 10" id="KW-0812">Transmembrane</keyword>
<keyword evidence="6 10" id="KW-1133">Transmembrane helix</keyword>
<proteinExistence type="inferred from homology"/>
<evidence type="ECO:0000256" key="4">
    <source>
        <dbReference type="ARBA" id="ARBA00022821"/>
    </source>
</evidence>
<evidence type="ECO:0000313" key="11">
    <source>
        <dbReference type="EMBL" id="RID75585.1"/>
    </source>
</evidence>
<name>A0A398ADM7_BRACM</name>
<gene>
    <name evidence="11" type="ORF">BRARA_B02621</name>
</gene>
<keyword evidence="8" id="KW-0568">Pathogenesis-related protein</keyword>
<comment type="subcellular location">
    <subcellularLocation>
        <location evidence="1">Membrane</location>
        <topology evidence="1">Multi-pass membrane protein</topology>
    </subcellularLocation>
</comment>
<dbReference type="AlphaFoldDB" id="A0A398ADM7"/>
<evidence type="ECO:0000256" key="3">
    <source>
        <dbReference type="ARBA" id="ARBA00022692"/>
    </source>
</evidence>
<evidence type="ECO:0000256" key="5">
    <source>
        <dbReference type="ARBA" id="ARBA00022860"/>
    </source>
</evidence>
<accession>A0A398ADM7</accession>